<dbReference type="EMBL" id="HG813238">
    <property type="protein sequence ID" value="CDM08079.1"/>
    <property type="molecule type" value="Genomic_DNA"/>
</dbReference>
<protein>
    <submittedName>
        <fullName evidence="2">Mobilization protein MobC, putative</fullName>
    </submittedName>
</protein>
<feature type="region of interest" description="Disordered" evidence="1">
    <location>
        <begin position="74"/>
        <end position="99"/>
    </location>
</feature>
<dbReference type="AlphaFoldDB" id="A0A0P0ZHE0"/>
<dbReference type="RefSeq" id="WP_160174231.1">
    <property type="nucleotide sequence ID" value="NZ_HG813238.1"/>
</dbReference>
<reference evidence="2" key="1">
    <citation type="submission" date="2013-11" db="EMBL/GenBank/DDBJ databases">
        <title>The novel cryptic plasmid pEA68 of Erwinia amylovora strain 692 and definition of a novel family of plasmids.</title>
        <authorList>
            <person name="Ismail E."/>
            <person name="Blom J."/>
            <person name="Bultreys A."/>
            <person name="Ivanovic M."/>
            <person name="Obradovic A."/>
            <person name="Van Doorn J."/>
            <person name="Bergsma-Vlami M."/>
            <person name="Maes M."/>
            <person name="Willems A."/>
            <person name="Stockwell V."/>
            <person name="Smits T.H.M."/>
            <person name="Pulawska J."/>
        </authorList>
    </citation>
    <scope>NUCLEOTIDE SEQUENCE [LARGE SCALE GENOMIC DNA]</scope>
    <source>
        <strain evidence="2">692</strain>
        <plasmid evidence="2">pEA68</plasmid>
    </source>
</reference>
<geneLocation type="plasmid" evidence="2">
    <name>pEA68</name>
</geneLocation>
<name>A0A0P0ZHE0_ERWAM</name>
<keyword evidence="2" id="KW-0614">Plasmid</keyword>
<proteinExistence type="predicted"/>
<sequence>MAAQKFFTQDQIEAARQKLATMPDQSKNRISSDEMLEALKSEILAMATQKGYSVKEIKECMDAMEMNVSERAISTVVRGGKGSTSRRKPGTKKKNEVGQ</sequence>
<evidence type="ECO:0000256" key="1">
    <source>
        <dbReference type="SAM" id="MobiDB-lite"/>
    </source>
</evidence>
<accession>A0A0P0ZHE0</accession>
<organism evidence="2">
    <name type="scientific">Erwinia amylovora</name>
    <name type="common">Fire blight bacteria</name>
    <dbReference type="NCBI Taxonomy" id="552"/>
    <lineage>
        <taxon>Bacteria</taxon>
        <taxon>Pseudomonadati</taxon>
        <taxon>Pseudomonadota</taxon>
        <taxon>Gammaproteobacteria</taxon>
        <taxon>Enterobacterales</taxon>
        <taxon>Erwiniaceae</taxon>
        <taxon>Erwinia</taxon>
    </lineage>
</organism>
<evidence type="ECO:0000313" key="2">
    <source>
        <dbReference type="EMBL" id="CDM08079.1"/>
    </source>
</evidence>
<gene>
    <name evidence="2" type="primary">mobC</name>
    <name evidence="2" type="ORF">EAMY692_p10032</name>
</gene>